<dbReference type="Proteomes" id="UP000471745">
    <property type="component" value="Unassembled WGS sequence"/>
</dbReference>
<name>A0A9X5HB43_9ACTN</name>
<accession>A0A9X5HB43</accession>
<gene>
    <name evidence="1" type="ORF">G3I18_07120</name>
</gene>
<evidence type="ECO:0000313" key="2">
    <source>
        <dbReference type="Proteomes" id="UP000471745"/>
    </source>
</evidence>
<protein>
    <submittedName>
        <fullName evidence="1">Uncharacterized protein</fullName>
    </submittedName>
</protein>
<comment type="caution">
    <text evidence="1">The sequence shown here is derived from an EMBL/GenBank/DDBJ whole genome shotgun (WGS) entry which is preliminary data.</text>
</comment>
<sequence>MLRKEHMINLRTFVAAVGALGGIVLAGGGTGQAFAESEPAKCVEDSSGNVRCVQVSEYRLTDKDGKYQIVNRQSVACSSPGSSQIGCNVSRNVPMRQS</sequence>
<organism evidence="1 2">
    <name type="scientific">Actinospica acidiphila</name>
    <dbReference type="NCBI Taxonomy" id="304899"/>
    <lineage>
        <taxon>Bacteria</taxon>
        <taxon>Bacillati</taxon>
        <taxon>Actinomycetota</taxon>
        <taxon>Actinomycetes</taxon>
        <taxon>Catenulisporales</taxon>
        <taxon>Actinospicaceae</taxon>
        <taxon>Actinospica</taxon>
    </lineage>
</organism>
<reference evidence="1 2" key="1">
    <citation type="submission" date="2020-01" db="EMBL/GenBank/DDBJ databases">
        <title>Insect and environment-associated Actinomycetes.</title>
        <authorList>
            <person name="Currrie C."/>
            <person name="Chevrette M."/>
            <person name="Carlson C."/>
            <person name="Stubbendieck R."/>
            <person name="Wendt-Pienkowski E."/>
        </authorList>
    </citation>
    <scope>NUCLEOTIDE SEQUENCE [LARGE SCALE GENOMIC DNA]</scope>
    <source>
        <strain evidence="1 2">SID8189</strain>
    </source>
</reference>
<dbReference type="AlphaFoldDB" id="A0A9X5HB43"/>
<keyword evidence="2" id="KW-1185">Reference proteome</keyword>
<dbReference type="RefSeq" id="WP_163087087.1">
    <property type="nucleotide sequence ID" value="NZ_JAAGNA010000235.1"/>
</dbReference>
<dbReference type="EMBL" id="JAAGNA010000235">
    <property type="protein sequence ID" value="NEC48348.1"/>
    <property type="molecule type" value="Genomic_DNA"/>
</dbReference>
<evidence type="ECO:0000313" key="1">
    <source>
        <dbReference type="EMBL" id="NEC48348.1"/>
    </source>
</evidence>
<proteinExistence type="predicted"/>